<evidence type="ECO:0000256" key="1">
    <source>
        <dbReference type="SAM" id="MobiDB-lite"/>
    </source>
</evidence>
<sequence length="70" mass="7484">MTQGIGRHSAPLADCFAPRYLLRRPALQRILFASGDIFARQPASGSMASTRAGLGALCGPDDSDEHRLDV</sequence>
<evidence type="ECO:0000313" key="3">
    <source>
        <dbReference type="Proteomes" id="UP000032748"/>
    </source>
</evidence>
<dbReference type="Proteomes" id="UP000032748">
    <property type="component" value="Chromosome"/>
</dbReference>
<accession>A0A0D5XZU4</accession>
<protein>
    <submittedName>
        <fullName evidence="2">Uncharacterized protein</fullName>
    </submittedName>
</protein>
<dbReference type="EMBL" id="CP011110">
    <property type="protein sequence ID" value="AKA24229.1"/>
    <property type="molecule type" value="Genomic_DNA"/>
</dbReference>
<dbReference type="AlphaFoldDB" id="A0A0D5XZU4"/>
<name>A0A0D5XZU4_9PSED</name>
<reference evidence="2 3" key="1">
    <citation type="journal article" date="2015" name="Mol. Plant Microbe Interact.">
        <title>Comparative Genomic Analysis of Pseudomonas chlororaphis PCL1606 Reveals New Insight into Antifungal Compounds Involved in Biocontrol.</title>
        <authorList>
            <person name="Calderon C.E."/>
            <person name="Ramos C."/>
            <person name="de Vicente A."/>
            <person name="Cazorla F.M."/>
        </authorList>
    </citation>
    <scope>NUCLEOTIDE SEQUENCE [LARGE SCALE GENOMIC DNA]</scope>
    <source>
        <strain evidence="2 3">PCL1606</strain>
    </source>
</reference>
<gene>
    <name evidence="2" type="ORF">PCL1606_27770</name>
</gene>
<proteinExistence type="predicted"/>
<organism evidence="2 3">
    <name type="scientific">Pseudomonas chlororaphis</name>
    <dbReference type="NCBI Taxonomy" id="587753"/>
    <lineage>
        <taxon>Bacteria</taxon>
        <taxon>Pseudomonadati</taxon>
        <taxon>Pseudomonadota</taxon>
        <taxon>Gammaproteobacteria</taxon>
        <taxon>Pseudomonadales</taxon>
        <taxon>Pseudomonadaceae</taxon>
        <taxon>Pseudomonas</taxon>
    </lineage>
</organism>
<feature type="region of interest" description="Disordered" evidence="1">
    <location>
        <begin position="49"/>
        <end position="70"/>
    </location>
</feature>
<dbReference type="KEGG" id="pcz:PCL1606_27770"/>
<evidence type="ECO:0000313" key="2">
    <source>
        <dbReference type="EMBL" id="AKA24229.1"/>
    </source>
</evidence>